<organism evidence="1 2">
    <name type="scientific">Candidatus Ruthenibacterium avium</name>
    <dbReference type="NCBI Taxonomy" id="2838751"/>
    <lineage>
        <taxon>Bacteria</taxon>
        <taxon>Bacillati</taxon>
        <taxon>Bacillota</taxon>
        <taxon>Clostridia</taxon>
        <taxon>Eubacteriales</taxon>
        <taxon>Oscillospiraceae</taxon>
        <taxon>Ruthenibacterium</taxon>
    </lineage>
</organism>
<gene>
    <name evidence="1" type="ORF">H9943_06040</name>
</gene>
<evidence type="ECO:0000313" key="1">
    <source>
        <dbReference type="EMBL" id="HJB39942.1"/>
    </source>
</evidence>
<reference evidence="1" key="2">
    <citation type="submission" date="2021-04" db="EMBL/GenBank/DDBJ databases">
        <authorList>
            <person name="Gilroy R."/>
        </authorList>
    </citation>
    <scope>NUCLEOTIDE SEQUENCE</scope>
    <source>
        <strain evidence="1">ChiBcec8-14828</strain>
    </source>
</reference>
<dbReference type="EMBL" id="DWYA01000054">
    <property type="protein sequence ID" value="HJB39942.1"/>
    <property type="molecule type" value="Genomic_DNA"/>
</dbReference>
<comment type="caution">
    <text evidence="1">The sequence shown here is derived from an EMBL/GenBank/DDBJ whole genome shotgun (WGS) entry which is preliminary data.</text>
</comment>
<dbReference type="SUPFAM" id="SSF50814">
    <property type="entry name" value="Lipocalins"/>
    <property type="match status" value="1"/>
</dbReference>
<dbReference type="Gene3D" id="2.40.128.20">
    <property type="match status" value="1"/>
</dbReference>
<protein>
    <submittedName>
        <fullName evidence="1">DUF1934 domain-containing protein</fullName>
    </submittedName>
</protein>
<accession>A0A9D2M2S0</accession>
<name>A0A9D2M2S0_9FIRM</name>
<evidence type="ECO:0000313" key="2">
    <source>
        <dbReference type="Proteomes" id="UP000824209"/>
    </source>
</evidence>
<sequence>MREDYLITIRGVMEQDGESDEVELMTRGSFMKKGDHFYIVYKESQATGYQGCITTVKVESEEKVSMIRYGKAPSQLIIEKGKRHVCHYETGMGALNLGVAADYIESELSSEGGRIRFGYYLDMDTHTVSRNTVDITVRPSL</sequence>
<reference evidence="1" key="1">
    <citation type="journal article" date="2021" name="PeerJ">
        <title>Extensive microbial diversity within the chicken gut microbiome revealed by metagenomics and culture.</title>
        <authorList>
            <person name="Gilroy R."/>
            <person name="Ravi A."/>
            <person name="Getino M."/>
            <person name="Pursley I."/>
            <person name="Horton D.L."/>
            <person name="Alikhan N.F."/>
            <person name="Baker D."/>
            <person name="Gharbi K."/>
            <person name="Hall N."/>
            <person name="Watson M."/>
            <person name="Adriaenssens E.M."/>
            <person name="Foster-Nyarko E."/>
            <person name="Jarju S."/>
            <person name="Secka A."/>
            <person name="Antonio M."/>
            <person name="Oren A."/>
            <person name="Chaudhuri R.R."/>
            <person name="La Ragione R."/>
            <person name="Hildebrand F."/>
            <person name="Pallen M.J."/>
        </authorList>
    </citation>
    <scope>NUCLEOTIDE SEQUENCE</scope>
    <source>
        <strain evidence="1">ChiBcec8-14828</strain>
    </source>
</reference>
<dbReference type="Pfam" id="PF09148">
    <property type="entry name" value="DUF1934"/>
    <property type="match status" value="1"/>
</dbReference>
<dbReference type="Proteomes" id="UP000824209">
    <property type="component" value="Unassembled WGS sequence"/>
</dbReference>
<dbReference type="InterPro" id="IPR012674">
    <property type="entry name" value="Calycin"/>
</dbReference>
<dbReference type="AlphaFoldDB" id="A0A9D2M2S0"/>
<dbReference type="InterPro" id="IPR015231">
    <property type="entry name" value="DUF1934"/>
</dbReference>
<proteinExistence type="predicted"/>